<dbReference type="Proteomes" id="UP000027195">
    <property type="component" value="Unassembled WGS sequence"/>
</dbReference>
<dbReference type="InParanoid" id="A0A067MP34"/>
<keyword evidence="2" id="KW-1185">Reference proteome</keyword>
<dbReference type="HOGENOM" id="CLU_1160936_0_0_1"/>
<gene>
    <name evidence="1" type="ORF">BOTBODRAFT_250092</name>
</gene>
<evidence type="ECO:0000313" key="1">
    <source>
        <dbReference type="EMBL" id="KDQ16475.1"/>
    </source>
</evidence>
<accession>A0A067MP34</accession>
<dbReference type="EMBL" id="KL198027">
    <property type="protein sequence ID" value="KDQ16475.1"/>
    <property type="molecule type" value="Genomic_DNA"/>
</dbReference>
<evidence type="ECO:0000313" key="2">
    <source>
        <dbReference type="Proteomes" id="UP000027195"/>
    </source>
</evidence>
<protein>
    <submittedName>
        <fullName evidence="1">Uncharacterized protein</fullName>
    </submittedName>
</protein>
<sequence length="239" mass="26175">MLCYSRALLAPHTPQRHNMADSRTDPGILLKVINVLALLSFLGSSAHMALGRQTSTTTTIMRALHFRRGRLASGPSSTPMAALCHQLGLASRRVIVGGGCSPLPRCSRLCQRQRQRQRLSSPTPHRCFCLYSCSTTASHTTSPSASRIIHGEAYALAPLCFYICTCARDSLSPGPLPFSLHHDHPRRHHLWGPLVSTLSSLRYSNPPCVRLFAPTNHQGVHSASYSNWGFTTLLPSASR</sequence>
<name>A0A067MP34_BOTB1</name>
<proteinExistence type="predicted"/>
<dbReference type="AlphaFoldDB" id="A0A067MP34"/>
<organism evidence="1 2">
    <name type="scientific">Botryobasidium botryosum (strain FD-172 SS1)</name>
    <dbReference type="NCBI Taxonomy" id="930990"/>
    <lineage>
        <taxon>Eukaryota</taxon>
        <taxon>Fungi</taxon>
        <taxon>Dikarya</taxon>
        <taxon>Basidiomycota</taxon>
        <taxon>Agaricomycotina</taxon>
        <taxon>Agaricomycetes</taxon>
        <taxon>Cantharellales</taxon>
        <taxon>Botryobasidiaceae</taxon>
        <taxon>Botryobasidium</taxon>
    </lineage>
</organism>
<reference evidence="2" key="1">
    <citation type="journal article" date="2014" name="Proc. Natl. Acad. Sci. U.S.A.">
        <title>Extensive sampling of basidiomycete genomes demonstrates inadequacy of the white-rot/brown-rot paradigm for wood decay fungi.</title>
        <authorList>
            <person name="Riley R."/>
            <person name="Salamov A.A."/>
            <person name="Brown D.W."/>
            <person name="Nagy L.G."/>
            <person name="Floudas D."/>
            <person name="Held B.W."/>
            <person name="Levasseur A."/>
            <person name="Lombard V."/>
            <person name="Morin E."/>
            <person name="Otillar R."/>
            <person name="Lindquist E.A."/>
            <person name="Sun H."/>
            <person name="LaButti K.M."/>
            <person name="Schmutz J."/>
            <person name="Jabbour D."/>
            <person name="Luo H."/>
            <person name="Baker S.E."/>
            <person name="Pisabarro A.G."/>
            <person name="Walton J.D."/>
            <person name="Blanchette R.A."/>
            <person name="Henrissat B."/>
            <person name="Martin F."/>
            <person name="Cullen D."/>
            <person name="Hibbett D.S."/>
            <person name="Grigoriev I.V."/>
        </authorList>
    </citation>
    <scope>NUCLEOTIDE SEQUENCE [LARGE SCALE GENOMIC DNA]</scope>
    <source>
        <strain evidence="2">FD-172 SS1</strain>
    </source>
</reference>